<dbReference type="InterPro" id="IPR043504">
    <property type="entry name" value="Peptidase_S1_PA_chymotrypsin"/>
</dbReference>
<dbReference type="InterPro" id="IPR009003">
    <property type="entry name" value="Peptidase_S1_PA"/>
</dbReference>
<evidence type="ECO:0000256" key="3">
    <source>
        <dbReference type="ARBA" id="ARBA00022989"/>
    </source>
</evidence>
<organism evidence="6 7">
    <name type="scientific">Corynebacterium lactis RW2-5</name>
    <dbReference type="NCBI Taxonomy" id="1408189"/>
    <lineage>
        <taxon>Bacteria</taxon>
        <taxon>Bacillati</taxon>
        <taxon>Actinomycetota</taxon>
        <taxon>Actinomycetes</taxon>
        <taxon>Mycobacteriales</taxon>
        <taxon>Corynebacteriaceae</taxon>
        <taxon>Corynebacterium</taxon>
    </lineage>
</organism>
<dbReference type="PANTHER" id="PTHR43019">
    <property type="entry name" value="SERINE ENDOPROTEASE DEGS"/>
    <property type="match status" value="1"/>
</dbReference>
<dbReference type="GO" id="GO:0009403">
    <property type="term" value="P:toxin biosynthetic process"/>
    <property type="evidence" value="ECO:0007669"/>
    <property type="project" value="InterPro"/>
</dbReference>
<reference evidence="6 7" key="1">
    <citation type="submission" date="2013-10" db="EMBL/GenBank/DDBJ databases">
        <title>Complete genome sequence of Corynebacterium lactis DSM 45799(T), isolated from raw cow milk.</title>
        <authorList>
            <person name="Ruckert C."/>
            <person name="Albersmeier A."/>
            <person name="Lipski A."/>
            <person name="Kalinowski J."/>
        </authorList>
    </citation>
    <scope>NUCLEOTIDE SEQUENCE [LARGE SCALE GENOMIC DNA]</scope>
    <source>
        <strain evidence="6 7">RW2-5</strain>
    </source>
</reference>
<feature type="transmembrane region" description="Helical" evidence="5">
    <location>
        <begin position="65"/>
        <end position="86"/>
    </location>
</feature>
<sequence length="400" mass="41876">MMPEISFGLFDAILIGIFILSLFVGWRQGLVASVLAILGIVAGLFVGVSLAPFAMDQVESQGLKVIAGLGIVVILAGIGHAVGAIAGQSLRNVIRSPLAVGLDSGLGAVFQTVAALLIVWLIAIPLATAVPGHFGNLVRESKGLSLIDQVAPQQWSGALGNIMRQLRNDGMPAIALPFGHQQNLPDTPADPNVVSQEVVDGIRPSIVRVMGEAPQCERLLQGTGFVVAPDLIVTNAHVVAGASTVRLETVVGMADANVVHYDPLDDVALLRTTDLPLAPVQWAGRDALPGDGAVVLGFPESGPFTATPARVDENIIIRGPDIYSKLRHERRSYVLKSDVRHGNSGGPLITPEGQVLGLVFGAGVNNDQTGYALTHEEVQAHIDAAANEFQQVSTQECVAG</sequence>
<dbReference type="PANTHER" id="PTHR43019:SF23">
    <property type="entry name" value="PROTEASE DO-LIKE 5, CHLOROPLASTIC"/>
    <property type="match status" value="1"/>
</dbReference>
<feature type="transmembrane region" description="Helical" evidence="5">
    <location>
        <begin position="7"/>
        <end position="26"/>
    </location>
</feature>
<dbReference type="GO" id="GO:0004252">
    <property type="term" value="F:serine-type endopeptidase activity"/>
    <property type="evidence" value="ECO:0007669"/>
    <property type="project" value="InterPro"/>
</dbReference>
<name>A0A0K2GYI9_9CORY</name>
<dbReference type="Gene3D" id="2.40.10.10">
    <property type="entry name" value="Trypsin-like serine proteases"/>
    <property type="match status" value="2"/>
</dbReference>
<dbReference type="EMBL" id="CP006841">
    <property type="protein sequence ID" value="ALA66546.1"/>
    <property type="molecule type" value="Genomic_DNA"/>
</dbReference>
<evidence type="ECO:0000256" key="2">
    <source>
        <dbReference type="ARBA" id="ARBA00022692"/>
    </source>
</evidence>
<keyword evidence="7" id="KW-1185">Reference proteome</keyword>
<comment type="subcellular location">
    <subcellularLocation>
        <location evidence="1">Membrane</location>
        <topology evidence="1">Multi-pass membrane protein</topology>
    </subcellularLocation>
</comment>
<proteinExistence type="predicted"/>
<evidence type="ECO:0000256" key="5">
    <source>
        <dbReference type="SAM" id="Phobius"/>
    </source>
</evidence>
<keyword evidence="3 5" id="KW-1133">Transmembrane helix</keyword>
<dbReference type="Pfam" id="PF13365">
    <property type="entry name" value="Trypsin_2"/>
    <property type="match status" value="1"/>
</dbReference>
<dbReference type="InterPro" id="IPR001940">
    <property type="entry name" value="Peptidase_S1C"/>
</dbReference>
<gene>
    <name evidence="6" type="ORF">CLAC_01030</name>
</gene>
<dbReference type="SUPFAM" id="SSF50494">
    <property type="entry name" value="Trypsin-like serine proteases"/>
    <property type="match status" value="1"/>
</dbReference>
<dbReference type="RefSeq" id="WP_053411330.1">
    <property type="nucleotide sequence ID" value="NZ_CP006841.1"/>
</dbReference>
<dbReference type="InterPro" id="IPR047680">
    <property type="entry name" value="MarP-like"/>
</dbReference>
<dbReference type="STRING" id="1408189.CLAC_01030"/>
<dbReference type="NCBIfam" id="NF033740">
    <property type="entry name" value="MarP_fam_protase"/>
    <property type="match status" value="1"/>
</dbReference>
<keyword evidence="4 5" id="KW-0472">Membrane</keyword>
<dbReference type="InterPro" id="IPR003825">
    <property type="entry name" value="Colicin-V_CvpA"/>
</dbReference>
<keyword evidence="2 5" id="KW-0812">Transmembrane</keyword>
<dbReference type="GO" id="GO:0006508">
    <property type="term" value="P:proteolysis"/>
    <property type="evidence" value="ECO:0007669"/>
    <property type="project" value="InterPro"/>
</dbReference>
<dbReference type="PRINTS" id="PR00834">
    <property type="entry name" value="PROTEASES2C"/>
</dbReference>
<dbReference type="OrthoDB" id="9766361at2"/>
<dbReference type="GO" id="GO:0016020">
    <property type="term" value="C:membrane"/>
    <property type="evidence" value="ECO:0007669"/>
    <property type="project" value="UniProtKB-SubCell"/>
</dbReference>
<feature type="transmembrane region" description="Helical" evidence="5">
    <location>
        <begin position="32"/>
        <end position="53"/>
    </location>
</feature>
<evidence type="ECO:0000313" key="7">
    <source>
        <dbReference type="Proteomes" id="UP000058446"/>
    </source>
</evidence>
<dbReference type="AlphaFoldDB" id="A0A0K2GYI9"/>
<protein>
    <submittedName>
        <fullName evidence="6">Membrane protein</fullName>
    </submittedName>
</protein>
<dbReference type="Pfam" id="PF02674">
    <property type="entry name" value="Colicin_V"/>
    <property type="match status" value="1"/>
</dbReference>
<feature type="transmembrane region" description="Helical" evidence="5">
    <location>
        <begin position="106"/>
        <end position="130"/>
    </location>
</feature>
<evidence type="ECO:0000313" key="6">
    <source>
        <dbReference type="EMBL" id="ALA66546.1"/>
    </source>
</evidence>
<accession>A0A0K2GYI9</accession>
<dbReference type="KEGG" id="clw:CLAC_01030"/>
<evidence type="ECO:0000256" key="4">
    <source>
        <dbReference type="ARBA" id="ARBA00023136"/>
    </source>
</evidence>
<dbReference type="Proteomes" id="UP000058446">
    <property type="component" value="Chromosome"/>
</dbReference>
<dbReference type="PATRIC" id="fig|1408189.4.peg.204"/>
<evidence type="ECO:0000256" key="1">
    <source>
        <dbReference type="ARBA" id="ARBA00004141"/>
    </source>
</evidence>